<dbReference type="EMBL" id="BMAT01007031">
    <property type="protein sequence ID" value="GFS24484.1"/>
    <property type="molecule type" value="Genomic_DNA"/>
</dbReference>
<keyword evidence="4" id="KW-1185">Reference proteome</keyword>
<dbReference type="Proteomes" id="UP000762676">
    <property type="component" value="Unassembled WGS sequence"/>
</dbReference>
<dbReference type="PANTHER" id="PTHR22306">
    <property type="entry name" value="CHROMOSOME 7 OPEN READING FRAME 50"/>
    <property type="match status" value="1"/>
</dbReference>
<comment type="caution">
    <text evidence="3">The sequence shown here is derived from an EMBL/GenBank/DDBJ whole genome shotgun (WGS) entry which is preliminary data.</text>
</comment>
<dbReference type="AlphaFoldDB" id="A0AAV4JP56"/>
<feature type="compositionally biased region" description="Low complexity" evidence="1">
    <location>
        <begin position="33"/>
        <end position="46"/>
    </location>
</feature>
<dbReference type="Pfam" id="PF10180">
    <property type="entry name" value="WKF"/>
    <property type="match status" value="1"/>
</dbReference>
<feature type="compositionally biased region" description="Basic and acidic residues" evidence="1">
    <location>
        <begin position="17"/>
        <end position="32"/>
    </location>
</feature>
<feature type="compositionally biased region" description="Basic and acidic residues" evidence="1">
    <location>
        <begin position="158"/>
        <end position="170"/>
    </location>
</feature>
<feature type="compositionally biased region" description="Polar residues" evidence="1">
    <location>
        <begin position="77"/>
        <end position="86"/>
    </location>
</feature>
<accession>A0AAV4JP56</accession>
<gene>
    <name evidence="3" type="ORF">ElyMa_003416500</name>
</gene>
<sequence length="355" mass="40347">MTKKRKVLSESGTIEAKNCERDEVVMEKDENKTLSSVALSTSSSSSNTDGKVKKKKRRKDKEPEDASPAPHAEGVASNEQAITQNQESDENVKRKKKKKKDKDKQLEHTDETNAEIKEIKDVSYSKASPPNSSSSAADQWSENTSMKKKKKKQKEKKAKYETESGEHVKEGNCISEAELDKTERNEEKRNGSGDIGTVDTDILKQASVNLGLPMADEGPNDDAQIQGTLEISKKKQKKKEKKNKDKQSTPVNQPENEATRTSPDDGALTYLRLWQSDRSAWKFNKRLQIRLIHNMYAREKLTDEDFEIFLLYLDGLQGKSREKTKEEAEKIVTDDTQVTDQFKQERARQVFQMLS</sequence>
<feature type="compositionally biased region" description="Basic and acidic residues" evidence="1">
    <location>
        <begin position="178"/>
        <end position="191"/>
    </location>
</feature>
<feature type="region of interest" description="Disordered" evidence="1">
    <location>
        <begin position="231"/>
        <end position="264"/>
    </location>
</feature>
<proteinExistence type="predicted"/>
<organism evidence="3 4">
    <name type="scientific">Elysia marginata</name>
    <dbReference type="NCBI Taxonomy" id="1093978"/>
    <lineage>
        <taxon>Eukaryota</taxon>
        <taxon>Metazoa</taxon>
        <taxon>Spiralia</taxon>
        <taxon>Lophotrochozoa</taxon>
        <taxon>Mollusca</taxon>
        <taxon>Gastropoda</taxon>
        <taxon>Heterobranchia</taxon>
        <taxon>Euthyneura</taxon>
        <taxon>Panpulmonata</taxon>
        <taxon>Sacoglossa</taxon>
        <taxon>Placobranchoidea</taxon>
        <taxon>Plakobranchidae</taxon>
        <taxon>Elysia</taxon>
    </lineage>
</organism>
<evidence type="ECO:0000259" key="2">
    <source>
        <dbReference type="Pfam" id="PF10180"/>
    </source>
</evidence>
<reference evidence="3 4" key="1">
    <citation type="journal article" date="2021" name="Elife">
        <title>Chloroplast acquisition without the gene transfer in kleptoplastic sea slugs, Plakobranchus ocellatus.</title>
        <authorList>
            <person name="Maeda T."/>
            <person name="Takahashi S."/>
            <person name="Yoshida T."/>
            <person name="Shimamura S."/>
            <person name="Takaki Y."/>
            <person name="Nagai Y."/>
            <person name="Toyoda A."/>
            <person name="Suzuki Y."/>
            <person name="Arimoto A."/>
            <person name="Ishii H."/>
            <person name="Satoh N."/>
            <person name="Nishiyama T."/>
            <person name="Hasebe M."/>
            <person name="Maruyama T."/>
            <person name="Minagawa J."/>
            <person name="Obokata J."/>
            <person name="Shigenobu S."/>
        </authorList>
    </citation>
    <scope>NUCLEOTIDE SEQUENCE [LARGE SCALE GENOMIC DNA]</scope>
</reference>
<feature type="compositionally biased region" description="Low complexity" evidence="1">
    <location>
        <begin position="124"/>
        <end position="137"/>
    </location>
</feature>
<dbReference type="InterPro" id="IPR019327">
    <property type="entry name" value="WKF"/>
</dbReference>
<evidence type="ECO:0000313" key="4">
    <source>
        <dbReference type="Proteomes" id="UP000762676"/>
    </source>
</evidence>
<evidence type="ECO:0000313" key="3">
    <source>
        <dbReference type="EMBL" id="GFS24484.1"/>
    </source>
</evidence>
<feature type="compositionally biased region" description="Basic and acidic residues" evidence="1">
    <location>
        <begin position="102"/>
        <end position="123"/>
    </location>
</feature>
<protein>
    <submittedName>
        <fullName evidence="3">Chromosome 7 open reading frame 50</fullName>
    </submittedName>
</protein>
<evidence type="ECO:0000256" key="1">
    <source>
        <dbReference type="SAM" id="MobiDB-lite"/>
    </source>
</evidence>
<name>A0AAV4JP56_9GAST</name>
<feature type="region of interest" description="Disordered" evidence="1">
    <location>
        <begin position="1"/>
        <end position="201"/>
    </location>
</feature>
<feature type="domain" description="WKF" evidence="2">
    <location>
        <begin position="269"/>
        <end position="331"/>
    </location>
</feature>
<feature type="compositionally biased region" description="Basic residues" evidence="1">
    <location>
        <begin position="146"/>
        <end position="157"/>
    </location>
</feature>
<dbReference type="PANTHER" id="PTHR22306:SF2">
    <property type="entry name" value="CHROMOSOME 7 OPEN READING FRAME 50"/>
    <property type="match status" value="1"/>
</dbReference>
<feature type="compositionally biased region" description="Polar residues" evidence="1">
    <location>
        <begin position="248"/>
        <end position="261"/>
    </location>
</feature>